<evidence type="ECO:0000256" key="7">
    <source>
        <dbReference type="ARBA" id="ARBA00034754"/>
    </source>
</evidence>
<evidence type="ECO:0000256" key="3">
    <source>
        <dbReference type="ARBA" id="ARBA00022679"/>
    </source>
</evidence>
<dbReference type="AlphaFoldDB" id="A0A5C7FGM9"/>
<feature type="domain" description="DNA polymerase III delta N-terminal" evidence="9">
    <location>
        <begin position="19"/>
        <end position="145"/>
    </location>
</feature>
<evidence type="ECO:0000256" key="4">
    <source>
        <dbReference type="ARBA" id="ARBA00022695"/>
    </source>
</evidence>
<dbReference type="GO" id="GO:0003887">
    <property type="term" value="F:DNA-directed DNA polymerase activity"/>
    <property type="evidence" value="ECO:0007669"/>
    <property type="project" value="UniProtKB-KW"/>
</dbReference>
<dbReference type="GO" id="GO:0003677">
    <property type="term" value="F:DNA binding"/>
    <property type="evidence" value="ECO:0007669"/>
    <property type="project" value="InterPro"/>
</dbReference>
<dbReference type="SUPFAM" id="SSF48019">
    <property type="entry name" value="post-AAA+ oligomerization domain-like"/>
    <property type="match status" value="1"/>
</dbReference>
<dbReference type="GO" id="GO:0006261">
    <property type="term" value="P:DNA-templated DNA replication"/>
    <property type="evidence" value="ECO:0007669"/>
    <property type="project" value="TreeGrafter"/>
</dbReference>
<dbReference type="PANTHER" id="PTHR34388">
    <property type="entry name" value="DNA POLYMERASE III SUBUNIT DELTA"/>
    <property type="match status" value="1"/>
</dbReference>
<sequence>MSYLDRLKEIKKGEIASLYLLCGTESYLIEDIIHKVTNAALSPEEQEMNLLRFDMSEQPVDLAVEEAYTFPFMGGRKVVIIKDAYFLTAQKRKEKIEHDIAKLTYYAEHPPEETTLIVAAPYEKLDERKKAVKQLRKNGKVLEAKPLQNQELRKWLDEKAVELQVTLEYEAKDKLLTLVGDNLLMLTSEMNKLAAHAGEERVINAEAVSSLVARSLEQDIFALVDFVVKNRVSESMRIYRDLIKQKEAPLKILALMVRQFRILFQVKQLVQQGYGEKMIASRLKLHPFAVKLASKQAKEFNNKTLLHLLDELAELDHRIKTGKVEEELGVELFLLAGNEREKRGVK</sequence>
<dbReference type="EC" id="2.7.7.7" evidence="1"/>
<comment type="catalytic activity">
    <reaction evidence="8">
        <text>DNA(n) + a 2'-deoxyribonucleoside 5'-triphosphate = DNA(n+1) + diphosphate</text>
        <dbReference type="Rhea" id="RHEA:22508"/>
        <dbReference type="Rhea" id="RHEA-COMP:17339"/>
        <dbReference type="Rhea" id="RHEA-COMP:17340"/>
        <dbReference type="ChEBI" id="CHEBI:33019"/>
        <dbReference type="ChEBI" id="CHEBI:61560"/>
        <dbReference type="ChEBI" id="CHEBI:173112"/>
        <dbReference type="EC" id="2.7.7.7"/>
    </reaction>
</comment>
<dbReference type="InterPro" id="IPR027417">
    <property type="entry name" value="P-loop_NTPase"/>
</dbReference>
<evidence type="ECO:0000259" key="9">
    <source>
        <dbReference type="Pfam" id="PF06144"/>
    </source>
</evidence>
<evidence type="ECO:0000313" key="11">
    <source>
        <dbReference type="EMBL" id="WWD81271.1"/>
    </source>
</evidence>
<gene>
    <name evidence="11" type="primary">holA</name>
    <name evidence="11" type="ORF">FTX54_006900</name>
</gene>
<evidence type="ECO:0000256" key="2">
    <source>
        <dbReference type="ARBA" id="ARBA00017703"/>
    </source>
</evidence>
<dbReference type="NCBIfam" id="TIGR01128">
    <property type="entry name" value="holA"/>
    <property type="match status" value="1"/>
</dbReference>
<accession>A0A5C7FGM9</accession>
<dbReference type="KEGG" id="ahal:FTX54_006900"/>
<name>A0A5C7FGM9_9BACI</name>
<dbReference type="OrthoDB" id="9775929at2"/>
<dbReference type="PANTHER" id="PTHR34388:SF1">
    <property type="entry name" value="DNA POLYMERASE III SUBUNIT DELTA"/>
    <property type="match status" value="1"/>
</dbReference>
<evidence type="ECO:0000256" key="8">
    <source>
        <dbReference type="ARBA" id="ARBA00049244"/>
    </source>
</evidence>
<keyword evidence="3 11" id="KW-0808">Transferase</keyword>
<dbReference type="Pfam" id="PF21694">
    <property type="entry name" value="DNA_pol3_delta_C"/>
    <property type="match status" value="1"/>
</dbReference>
<organism evidence="11 12">
    <name type="scientific">Alkalicoccus halolimnae</name>
    <dbReference type="NCBI Taxonomy" id="1667239"/>
    <lineage>
        <taxon>Bacteria</taxon>
        <taxon>Bacillati</taxon>
        <taxon>Bacillota</taxon>
        <taxon>Bacilli</taxon>
        <taxon>Bacillales</taxon>
        <taxon>Bacillaceae</taxon>
        <taxon>Alkalicoccus</taxon>
    </lineage>
</organism>
<dbReference type="Gene3D" id="3.40.50.300">
    <property type="entry name" value="P-loop containing nucleotide triphosphate hydrolases"/>
    <property type="match status" value="1"/>
</dbReference>
<evidence type="ECO:0000313" key="12">
    <source>
        <dbReference type="Proteomes" id="UP000321816"/>
    </source>
</evidence>
<keyword evidence="4 11" id="KW-0548">Nucleotidyltransferase</keyword>
<evidence type="ECO:0000259" key="10">
    <source>
        <dbReference type="Pfam" id="PF21694"/>
    </source>
</evidence>
<dbReference type="InterPro" id="IPR008921">
    <property type="entry name" value="DNA_pol3_clamp-load_cplx_C"/>
</dbReference>
<dbReference type="Proteomes" id="UP000321816">
    <property type="component" value="Chromosome"/>
</dbReference>
<dbReference type="SUPFAM" id="SSF52540">
    <property type="entry name" value="P-loop containing nucleoside triphosphate hydrolases"/>
    <property type="match status" value="1"/>
</dbReference>
<dbReference type="GO" id="GO:0009360">
    <property type="term" value="C:DNA polymerase III complex"/>
    <property type="evidence" value="ECO:0007669"/>
    <property type="project" value="InterPro"/>
</dbReference>
<dbReference type="InterPro" id="IPR048466">
    <property type="entry name" value="DNA_pol3_delta-like_C"/>
</dbReference>
<dbReference type="Gene3D" id="1.10.8.60">
    <property type="match status" value="1"/>
</dbReference>
<protein>
    <recommendedName>
        <fullName evidence="2">DNA polymerase III subunit delta</fullName>
        <ecNumber evidence="1">2.7.7.7</ecNumber>
    </recommendedName>
</protein>
<feature type="domain" description="DNA polymerase III delta subunit-like C-terminal" evidence="10">
    <location>
        <begin position="217"/>
        <end position="335"/>
    </location>
</feature>
<keyword evidence="5" id="KW-0235">DNA replication</keyword>
<dbReference type="RefSeq" id="WP_147802957.1">
    <property type="nucleotide sequence ID" value="NZ_CP144914.1"/>
</dbReference>
<comment type="similarity">
    <text evidence="7">Belongs to the DNA polymerase HolA subunit family.</text>
</comment>
<dbReference type="Gene3D" id="1.20.272.10">
    <property type="match status" value="1"/>
</dbReference>
<evidence type="ECO:0000256" key="5">
    <source>
        <dbReference type="ARBA" id="ARBA00022705"/>
    </source>
</evidence>
<evidence type="ECO:0000256" key="6">
    <source>
        <dbReference type="ARBA" id="ARBA00022932"/>
    </source>
</evidence>
<proteinExistence type="inferred from homology"/>
<keyword evidence="6" id="KW-0239">DNA-directed DNA polymerase</keyword>
<reference evidence="11 12" key="1">
    <citation type="submission" date="2024-01" db="EMBL/GenBank/DDBJ databases">
        <title>Complete Genome Sequence of Alkalicoccus halolimnae BZ-SZ-XJ29T, a Moderately Halophilic Bacterium Isolated from a Salt Lake.</title>
        <authorList>
            <person name="Zhao B."/>
        </authorList>
    </citation>
    <scope>NUCLEOTIDE SEQUENCE [LARGE SCALE GENOMIC DNA]</scope>
    <source>
        <strain evidence="11 12">BZ-SZ-XJ29</strain>
    </source>
</reference>
<dbReference type="InterPro" id="IPR010372">
    <property type="entry name" value="DNA_pol3_delta_N"/>
</dbReference>
<evidence type="ECO:0000256" key="1">
    <source>
        <dbReference type="ARBA" id="ARBA00012417"/>
    </source>
</evidence>
<dbReference type="InterPro" id="IPR005790">
    <property type="entry name" value="DNA_polIII_delta"/>
</dbReference>
<dbReference type="EMBL" id="CP144914">
    <property type="protein sequence ID" value="WWD81271.1"/>
    <property type="molecule type" value="Genomic_DNA"/>
</dbReference>
<keyword evidence="12" id="KW-1185">Reference proteome</keyword>
<dbReference type="Pfam" id="PF06144">
    <property type="entry name" value="DNA_pol3_delta"/>
    <property type="match status" value="1"/>
</dbReference>